<dbReference type="Proteomes" id="UP000204054">
    <property type="component" value="Segment"/>
</dbReference>
<name>A0A0F6SJP6_9CAUD</name>
<proteinExistence type="predicted"/>
<feature type="compositionally biased region" description="Acidic residues" evidence="1">
    <location>
        <begin position="135"/>
        <end position="156"/>
    </location>
</feature>
<feature type="region of interest" description="Disordered" evidence="1">
    <location>
        <begin position="127"/>
        <end position="223"/>
    </location>
</feature>
<sequence length="631" mass="68183">MPGRARRNNDRHRTEEFAVTIQKPIPRHRVFSVVNVGQFAARAGFTMPETLPETVAELEPLLAAARAEVNVYQAQHAAGRELSGEDIESMRGLLAEGGYLDQLEAAFSTAQAAEADHSAEISGLLSRAAGQAPPAEDDSATQDDAETDETDGDGGEGAEAPEGAQEEQRELVTAGAPPATTGGQRPVAFTSTGTDNLPGHEASERTPGWNMHPGAPGYRAGMGQVGFSDIARSLDSIRPGSRASMRPNRPNKVQDGREYARQVVSTLDRNVQVVDDPHALVAAINEATKSGNLARPTFDKETGSLTAAGGWCAPSEQLYDFCDVPDATDLVSLPEITINRGGIRWPVEPDLTEIFEEFEWFFTEAQLEAEDEDGNPTAIKTCVEVPCTDEFEEIRLNAVGWCVEAGILQVQGWPELVEWFMRNLTQEHLRALSRRTILDMVAGSGSEIVIPATSTMGAMASVLNSLALVATNIRLKRGLSRTAVIEGVAPSWFHEVIRADIAMRAGGVEVFTVTDAQIDAALRARNLSLQFVGDWQTRAADLPGNLATTTWPDTVNVLLYPAGTWFRSMSNVIELGVMYPKEQLQVNRFTRMFTEDAIAVGKRCGESVNVKLTLDVSGATGALQRRTNLAA</sequence>
<evidence type="ECO:0000256" key="1">
    <source>
        <dbReference type="SAM" id="MobiDB-lite"/>
    </source>
</evidence>
<dbReference type="RefSeq" id="YP_009193468.1">
    <property type="nucleotide sequence ID" value="NC_028742.1"/>
</dbReference>
<evidence type="ECO:0000313" key="2">
    <source>
        <dbReference type="EMBL" id="AKF14582.1"/>
    </source>
</evidence>
<dbReference type="InterPro" id="IPR047790">
    <property type="entry name" value="MCP_Sipho"/>
</dbReference>
<evidence type="ECO:0000313" key="3">
    <source>
        <dbReference type="Proteomes" id="UP000204054"/>
    </source>
</evidence>
<dbReference type="OrthoDB" id="1810at10239"/>
<dbReference type="GeneID" id="26586371"/>
<gene>
    <name evidence="2" type="primary">13</name>
    <name evidence="2" type="ORF">SEA_BAEE_13</name>
</gene>
<protein>
    <submittedName>
        <fullName evidence="2">Major capsid protein</fullName>
    </submittedName>
</protein>
<dbReference type="NCBIfam" id="NF033847">
    <property type="entry name" value="MCP_Sipho"/>
    <property type="match status" value="1"/>
</dbReference>
<dbReference type="EMBL" id="KR080199">
    <property type="protein sequence ID" value="AKF14582.1"/>
    <property type="molecule type" value="Genomic_DNA"/>
</dbReference>
<organism evidence="2 3">
    <name type="scientific">Mycobacterium phage Baee</name>
    <dbReference type="NCBI Taxonomy" id="1647306"/>
    <lineage>
        <taxon>Viruses</taxon>
        <taxon>Duplodnaviria</taxon>
        <taxon>Heunggongvirae</taxon>
        <taxon>Uroviricota</taxon>
        <taxon>Caudoviricetes</taxon>
        <taxon>Bclasvirinae</taxon>
        <taxon>Acadianvirus</taxon>
        <taxon>Acadianvirus baee</taxon>
    </lineage>
</organism>
<reference evidence="2 3" key="1">
    <citation type="journal article" date="2015" name="Genome Announc.">
        <title>Genome Sequences of Mycobacteriophages AlanGrant, Baee, Corofin, OrangeOswald, and Vincenzo, New Members of Cluster B.</title>
        <authorList>
            <person name="Pope W.H."/>
            <person name="Carbonara M.E."/>
            <person name="Cioffi H.M."/>
            <person name="Cruz T."/>
            <person name="Dang B.Q."/>
            <person name="Doyle A.N."/>
            <person name="Fan O.H."/>
            <person name="Gallagher M."/>
            <person name="Gentile G.M."/>
            <person name="German B.A."/>
            <person name="Farrell M.E."/>
            <person name="Gerwig M."/>
            <person name="Hunter K.L."/>
            <person name="Lefever V.E."/>
            <person name="Marfisi N.A."/>
            <person name="McDonnell J.E."/>
            <person name="Monga J.K."/>
            <person name="Quiroz K.G."/>
            <person name="Pong A.C."/>
            <person name="Rimple P.A."/>
            <person name="Situ M."/>
            <person name="Sohnen P.C."/>
            <person name="Stockinger A.N."/>
            <person name="Thompson P.K."/>
            <person name="Torchio N.M."/>
            <person name="Toner C.L."/>
            <person name="Ulbrich M.C."/>
            <person name="Vohra N.I."/>
            <person name="Zakir A."/>
            <person name="Adkins N.L."/>
            <person name="Brown B.R."/>
            <person name="Churilla B.M."/>
            <person name="Kramer Z.J."/>
            <person name="Lapin J.S."/>
            <person name="Montgomery M.T."/>
            <person name="Prout A.K."/>
            <person name="Grubb S.R."/>
            <person name="Warner M.H."/>
            <person name="Bowman C.A."/>
            <person name="Russell D.A."/>
            <person name="Hatfull G.F."/>
        </authorList>
    </citation>
    <scope>NUCLEOTIDE SEQUENCE [LARGE SCALE GENOMIC DNA]</scope>
</reference>
<feature type="region of interest" description="Disordered" evidence="1">
    <location>
        <begin position="237"/>
        <end position="256"/>
    </location>
</feature>
<dbReference type="KEGG" id="vg:26586371"/>
<accession>A0A0F6SJP6</accession>
<keyword evidence="3" id="KW-1185">Reference proteome</keyword>